<dbReference type="RefSeq" id="WP_154300785.1">
    <property type="nucleotide sequence ID" value="NZ_WKRD01000005.1"/>
</dbReference>
<protein>
    <submittedName>
        <fullName evidence="2">Uncharacterized protein</fullName>
    </submittedName>
</protein>
<proteinExistence type="predicted"/>
<evidence type="ECO:0000313" key="3">
    <source>
        <dbReference type="Proteomes" id="UP000481964"/>
    </source>
</evidence>
<organism evidence="2 3">
    <name type="scientific">Lachnospira eligens</name>
    <dbReference type="NCBI Taxonomy" id="39485"/>
    <lineage>
        <taxon>Bacteria</taxon>
        <taxon>Bacillati</taxon>
        <taxon>Bacillota</taxon>
        <taxon>Clostridia</taxon>
        <taxon>Lachnospirales</taxon>
        <taxon>Lachnospiraceae</taxon>
        <taxon>Lachnospira</taxon>
    </lineage>
</organism>
<comment type="caution">
    <text evidence="2">The sequence shown here is derived from an EMBL/GenBank/DDBJ whole genome shotgun (WGS) entry which is preliminary data.</text>
</comment>
<accession>A0A7C9L163</accession>
<dbReference type="AlphaFoldDB" id="A0A7C9L163"/>
<evidence type="ECO:0000256" key="1">
    <source>
        <dbReference type="SAM" id="MobiDB-lite"/>
    </source>
</evidence>
<reference evidence="2 3" key="1">
    <citation type="journal article" date="2019" name="Nat. Med.">
        <title>A library of human gut bacterial isolates paired with longitudinal multiomics data enables mechanistic microbiome research.</title>
        <authorList>
            <person name="Poyet M."/>
            <person name="Groussin M."/>
            <person name="Gibbons S.M."/>
            <person name="Avila-Pacheco J."/>
            <person name="Jiang X."/>
            <person name="Kearney S.M."/>
            <person name="Perrotta A.R."/>
            <person name="Berdy B."/>
            <person name="Zhao S."/>
            <person name="Lieberman T.D."/>
            <person name="Swanson P.K."/>
            <person name="Smith M."/>
            <person name="Roesemann S."/>
            <person name="Alexander J.E."/>
            <person name="Rich S.A."/>
            <person name="Livny J."/>
            <person name="Vlamakis H."/>
            <person name="Clish C."/>
            <person name="Bullock K."/>
            <person name="Deik A."/>
            <person name="Scott J."/>
            <person name="Pierce K.A."/>
            <person name="Xavier R.J."/>
            <person name="Alm E.J."/>
        </authorList>
    </citation>
    <scope>NUCLEOTIDE SEQUENCE [LARGE SCALE GENOMIC DNA]</scope>
    <source>
        <strain evidence="2 3">BIOML-A1</strain>
    </source>
</reference>
<gene>
    <name evidence="2" type="ORF">GKE48_07410</name>
</gene>
<name>A0A7C9L163_9FIRM</name>
<sequence length="164" mass="17461">MKISKNKIMITAIIVLCVAVAVLAAVLVIRKDKNKDNDDKFTPTIDSDSGEIGTGSNYSGGQKGIRIPGYPSITVDAGKDNVTMNLFNPEGNPCYFTFEIVLSDTGETIYKSDMVEPGKAITNVKLQHPLATGEHNAVIKISTASLTDGKTMNGANVETVLVAK</sequence>
<dbReference type="Proteomes" id="UP000481964">
    <property type="component" value="Unassembled WGS sequence"/>
</dbReference>
<evidence type="ECO:0000313" key="2">
    <source>
        <dbReference type="EMBL" id="MSC57272.1"/>
    </source>
</evidence>
<dbReference type="EMBL" id="WKRD01000005">
    <property type="protein sequence ID" value="MSC57272.1"/>
    <property type="molecule type" value="Genomic_DNA"/>
</dbReference>
<feature type="region of interest" description="Disordered" evidence="1">
    <location>
        <begin position="38"/>
        <end position="60"/>
    </location>
</feature>